<keyword evidence="3" id="KW-1185">Reference proteome</keyword>
<protein>
    <submittedName>
        <fullName evidence="2">DUF2065 family protein</fullName>
    </submittedName>
</protein>
<gene>
    <name evidence="2" type="ORF">GTW51_02145</name>
</gene>
<evidence type="ECO:0000313" key="2">
    <source>
        <dbReference type="EMBL" id="NDV85493.1"/>
    </source>
</evidence>
<organism evidence="2 3">
    <name type="scientific">Aurantimonas aggregata</name>
    <dbReference type="NCBI Taxonomy" id="2047720"/>
    <lineage>
        <taxon>Bacteria</taxon>
        <taxon>Pseudomonadati</taxon>
        <taxon>Pseudomonadota</taxon>
        <taxon>Alphaproteobacteria</taxon>
        <taxon>Hyphomicrobiales</taxon>
        <taxon>Aurantimonadaceae</taxon>
        <taxon>Aurantimonas</taxon>
    </lineage>
</organism>
<evidence type="ECO:0000313" key="3">
    <source>
        <dbReference type="Proteomes" id="UP000476332"/>
    </source>
</evidence>
<dbReference type="Proteomes" id="UP000476332">
    <property type="component" value="Unassembled WGS sequence"/>
</dbReference>
<keyword evidence="1" id="KW-0812">Transmembrane</keyword>
<accession>A0A6L9MCF7</accession>
<keyword evidence="1" id="KW-1133">Transmembrane helix</keyword>
<comment type="caution">
    <text evidence="2">The sequence shown here is derived from an EMBL/GenBank/DDBJ whole genome shotgun (WGS) entry which is preliminary data.</text>
</comment>
<evidence type="ECO:0000256" key="1">
    <source>
        <dbReference type="SAM" id="Phobius"/>
    </source>
</evidence>
<dbReference type="AlphaFoldDB" id="A0A6L9MCF7"/>
<dbReference type="InterPro" id="IPR019201">
    <property type="entry name" value="DUF2065"/>
</dbReference>
<dbReference type="Pfam" id="PF09838">
    <property type="entry name" value="DUF2065"/>
    <property type="match status" value="1"/>
</dbReference>
<name>A0A6L9MCF7_9HYPH</name>
<dbReference type="RefSeq" id="WP_163042215.1">
    <property type="nucleotide sequence ID" value="NZ_JAAAMJ010000001.1"/>
</dbReference>
<keyword evidence="1" id="KW-0472">Membrane</keyword>
<sequence>MREMVRQILTIPDTTMRTGGLAAMVLGVGVVWLARH</sequence>
<feature type="transmembrane region" description="Helical" evidence="1">
    <location>
        <begin position="15"/>
        <end position="34"/>
    </location>
</feature>
<proteinExistence type="predicted"/>
<reference evidence="2 3" key="1">
    <citation type="submission" date="2020-01" db="EMBL/GenBank/DDBJ databases">
        <title>Genomes of bacteria type strains.</title>
        <authorList>
            <person name="Chen J."/>
            <person name="Zhu S."/>
            <person name="Chen J."/>
        </authorList>
    </citation>
    <scope>NUCLEOTIDE SEQUENCE [LARGE SCALE GENOMIC DNA]</scope>
    <source>
        <strain evidence="2 3">KCTC 52919</strain>
    </source>
</reference>
<dbReference type="EMBL" id="JAAAMJ010000001">
    <property type="protein sequence ID" value="NDV85493.1"/>
    <property type="molecule type" value="Genomic_DNA"/>
</dbReference>